<dbReference type="AlphaFoldDB" id="A0A5E6MAM3"/>
<dbReference type="InterPro" id="IPR023013">
    <property type="entry name" value="AGPR_AS"/>
</dbReference>
<keyword evidence="1 5" id="KW-0055">Arginine biosynthesis</keyword>
<dbReference type="PANTHER" id="PTHR32338:SF10">
    <property type="entry name" value="N-ACETYL-GAMMA-GLUTAMYL-PHOSPHATE REDUCTASE, CHLOROPLASTIC-RELATED"/>
    <property type="match status" value="1"/>
</dbReference>
<dbReference type="NCBIfam" id="TIGR01850">
    <property type="entry name" value="argC"/>
    <property type="match status" value="1"/>
</dbReference>
<dbReference type="EC" id="1.2.1.38" evidence="5"/>
<dbReference type="GO" id="GO:0003942">
    <property type="term" value="F:N-acetyl-gamma-glutamyl-phosphate reductase activity"/>
    <property type="evidence" value="ECO:0007669"/>
    <property type="project" value="UniProtKB-UniRule"/>
</dbReference>
<keyword evidence="5" id="KW-0963">Cytoplasm</keyword>
<protein>
    <recommendedName>
        <fullName evidence="5">N-acetyl-gamma-glutamyl-phosphate reductase</fullName>
        <shortName evidence="5">AGPR</shortName>
        <ecNumber evidence="5">1.2.1.38</ecNumber>
    </recommendedName>
    <alternativeName>
        <fullName evidence="5">N-acetyl-glutamate semialdehyde dehydrogenase</fullName>
        <shortName evidence="5">NAGSA dehydrogenase</shortName>
    </alternativeName>
</protein>
<dbReference type="EMBL" id="CABFVA020000012">
    <property type="protein sequence ID" value="VVM04804.1"/>
    <property type="molecule type" value="Genomic_DNA"/>
</dbReference>
<evidence type="ECO:0000256" key="4">
    <source>
        <dbReference type="ARBA" id="ARBA00023002"/>
    </source>
</evidence>
<sequence length="343" mass="37572">MGSYRVAVVGAAGYAGEELVQLLSRHPGVALSLLTSRTRRGERADKVISGLPDAAGRLIFEEPEISRLCEADLVFLALPHGAAAEYAIPLREAGKIVVDLSADFRLRNPRQYEVDYGWSHPAPTLLSQAVYALPELHRQQIRQADLLAMPGCYPTSILLALYPALAADWLREEGIVASSLSGTSGAGRRPEVPLLFSEMSENARPYGVPRHRHVAEMEQEIDRLAGRKVDLAFVPHLIPLARGILSTIVCPLRADIGPEEAHEHYRSSYRADAFVRVLPLGELPALRHVVRTNRAEVALEYDGAHRRLLLFCAIDNLGKGAAGQAVQAMNLRLGLPEEEGLLR</sequence>
<reference evidence="8 9" key="1">
    <citation type="submission" date="2019-09" db="EMBL/GenBank/DDBJ databases">
        <authorList>
            <person name="Cremers G."/>
        </authorList>
    </citation>
    <scope>NUCLEOTIDE SEQUENCE [LARGE SCALE GENOMIC DNA]</scope>
    <source>
        <strain evidence="8">4A</strain>
    </source>
</reference>
<dbReference type="InterPro" id="IPR000534">
    <property type="entry name" value="Semialdehyde_DH_NAD-bd"/>
</dbReference>
<dbReference type="GO" id="GO:0070401">
    <property type="term" value="F:NADP+ binding"/>
    <property type="evidence" value="ECO:0007669"/>
    <property type="project" value="InterPro"/>
</dbReference>
<dbReference type="Pfam" id="PF22698">
    <property type="entry name" value="Semialdhyde_dhC_1"/>
    <property type="match status" value="1"/>
</dbReference>
<evidence type="ECO:0000256" key="2">
    <source>
        <dbReference type="ARBA" id="ARBA00022605"/>
    </source>
</evidence>
<dbReference type="InterPro" id="IPR050085">
    <property type="entry name" value="AGPR"/>
</dbReference>
<keyword evidence="3 5" id="KW-0521">NADP</keyword>
<name>A0A5E6MAM3_9BACT</name>
<evidence type="ECO:0000256" key="3">
    <source>
        <dbReference type="ARBA" id="ARBA00022857"/>
    </source>
</evidence>
<comment type="function">
    <text evidence="5">Catalyzes the NADPH-dependent reduction of N-acetyl-5-glutamyl phosphate to yield N-acetyl-L-glutamate 5-semialdehyde.</text>
</comment>
<dbReference type="InterPro" id="IPR036291">
    <property type="entry name" value="NAD(P)-bd_dom_sf"/>
</dbReference>
<dbReference type="GO" id="GO:0051287">
    <property type="term" value="F:NAD binding"/>
    <property type="evidence" value="ECO:0007669"/>
    <property type="project" value="InterPro"/>
</dbReference>
<dbReference type="CDD" id="cd23934">
    <property type="entry name" value="AGPR_1_C"/>
    <property type="match status" value="1"/>
</dbReference>
<evidence type="ECO:0000313" key="8">
    <source>
        <dbReference type="EMBL" id="VVM04804.1"/>
    </source>
</evidence>
<keyword evidence="4 5" id="KW-0560">Oxidoreductase</keyword>
<feature type="active site" evidence="5 6">
    <location>
        <position position="152"/>
    </location>
</feature>
<evidence type="ECO:0000313" key="9">
    <source>
        <dbReference type="Proteomes" id="UP000334923"/>
    </source>
</evidence>
<dbReference type="UniPathway" id="UPA00068">
    <property type="reaction ID" value="UER00108"/>
</dbReference>
<dbReference type="PROSITE" id="PS01224">
    <property type="entry name" value="ARGC"/>
    <property type="match status" value="1"/>
</dbReference>
<comment type="pathway">
    <text evidence="5">Amino-acid biosynthesis; L-arginine biosynthesis; N(2)-acetyl-L-ornithine from L-glutamate: step 3/4.</text>
</comment>
<dbReference type="CDD" id="cd17895">
    <property type="entry name" value="AGPR_1_N"/>
    <property type="match status" value="1"/>
</dbReference>
<comment type="catalytic activity">
    <reaction evidence="5">
        <text>N-acetyl-L-glutamate 5-semialdehyde + phosphate + NADP(+) = N-acetyl-L-glutamyl 5-phosphate + NADPH + H(+)</text>
        <dbReference type="Rhea" id="RHEA:21588"/>
        <dbReference type="ChEBI" id="CHEBI:15378"/>
        <dbReference type="ChEBI" id="CHEBI:29123"/>
        <dbReference type="ChEBI" id="CHEBI:43474"/>
        <dbReference type="ChEBI" id="CHEBI:57783"/>
        <dbReference type="ChEBI" id="CHEBI:57936"/>
        <dbReference type="ChEBI" id="CHEBI:58349"/>
        <dbReference type="EC" id="1.2.1.38"/>
    </reaction>
</comment>
<dbReference type="Proteomes" id="UP000334923">
    <property type="component" value="Unassembled WGS sequence"/>
</dbReference>
<dbReference type="InterPro" id="IPR000706">
    <property type="entry name" value="AGPR_type-1"/>
</dbReference>
<gene>
    <name evidence="5 8" type="primary">argC</name>
    <name evidence="8" type="ORF">MAMT_00311</name>
</gene>
<dbReference type="GO" id="GO:0005737">
    <property type="term" value="C:cytoplasm"/>
    <property type="evidence" value="ECO:0007669"/>
    <property type="project" value="UniProtKB-SubCell"/>
</dbReference>
<comment type="subcellular location">
    <subcellularLocation>
        <location evidence="5">Cytoplasm</location>
    </subcellularLocation>
</comment>
<dbReference type="SUPFAM" id="SSF51735">
    <property type="entry name" value="NAD(P)-binding Rossmann-fold domains"/>
    <property type="match status" value="1"/>
</dbReference>
<evidence type="ECO:0000256" key="6">
    <source>
        <dbReference type="PROSITE-ProRule" id="PRU10010"/>
    </source>
</evidence>
<dbReference type="GO" id="GO:0006526">
    <property type="term" value="P:L-arginine biosynthetic process"/>
    <property type="evidence" value="ECO:0007669"/>
    <property type="project" value="UniProtKB-UniRule"/>
</dbReference>
<dbReference type="Pfam" id="PF01118">
    <property type="entry name" value="Semialdhyde_dh"/>
    <property type="match status" value="1"/>
</dbReference>
<dbReference type="Gene3D" id="3.30.360.10">
    <property type="entry name" value="Dihydrodipicolinate Reductase, domain 2"/>
    <property type="match status" value="1"/>
</dbReference>
<dbReference type="OrthoDB" id="9801289at2"/>
<keyword evidence="9" id="KW-1185">Reference proteome</keyword>
<feature type="domain" description="Semialdehyde dehydrogenase NAD-binding" evidence="7">
    <location>
        <begin position="5"/>
        <end position="144"/>
    </location>
</feature>
<comment type="similarity">
    <text evidence="5">Belongs to the NAGSA dehydrogenase family. Type 1 subfamily.</text>
</comment>
<dbReference type="SUPFAM" id="SSF55347">
    <property type="entry name" value="Glyceraldehyde-3-phosphate dehydrogenase-like, C-terminal domain"/>
    <property type="match status" value="1"/>
</dbReference>
<dbReference type="InterPro" id="IPR058924">
    <property type="entry name" value="AGPR_dimerisation_dom"/>
</dbReference>
<evidence type="ECO:0000256" key="1">
    <source>
        <dbReference type="ARBA" id="ARBA00022571"/>
    </source>
</evidence>
<dbReference type="Gene3D" id="3.40.50.720">
    <property type="entry name" value="NAD(P)-binding Rossmann-like Domain"/>
    <property type="match status" value="1"/>
</dbReference>
<keyword evidence="2 5" id="KW-0028">Amino-acid biosynthesis</keyword>
<proteinExistence type="inferred from homology"/>
<organism evidence="8 9">
    <name type="scientific">Methylacidimicrobium tartarophylax</name>
    <dbReference type="NCBI Taxonomy" id="1041768"/>
    <lineage>
        <taxon>Bacteria</taxon>
        <taxon>Pseudomonadati</taxon>
        <taxon>Verrucomicrobiota</taxon>
        <taxon>Methylacidimicrobium</taxon>
    </lineage>
</organism>
<dbReference type="HAMAP" id="MF_00150">
    <property type="entry name" value="ArgC_type1"/>
    <property type="match status" value="1"/>
</dbReference>
<accession>A0A5E6MAM3</accession>
<evidence type="ECO:0000256" key="5">
    <source>
        <dbReference type="HAMAP-Rule" id="MF_00150"/>
    </source>
</evidence>
<dbReference type="RefSeq" id="WP_142659181.1">
    <property type="nucleotide sequence ID" value="NZ_CABFVA020000012.1"/>
</dbReference>
<evidence type="ECO:0000259" key="7">
    <source>
        <dbReference type="SMART" id="SM00859"/>
    </source>
</evidence>
<dbReference type="SMART" id="SM00859">
    <property type="entry name" value="Semialdhyde_dh"/>
    <property type="match status" value="1"/>
</dbReference>
<dbReference type="PANTHER" id="PTHR32338">
    <property type="entry name" value="N-ACETYL-GAMMA-GLUTAMYL-PHOSPHATE REDUCTASE, CHLOROPLASTIC-RELATED-RELATED"/>
    <property type="match status" value="1"/>
</dbReference>